<dbReference type="Proteomes" id="UP000028569">
    <property type="component" value="Chromosome"/>
</dbReference>
<dbReference type="RefSeq" id="WP_033489839.1">
    <property type="nucleotide sequence ID" value="NZ_CP006018.1"/>
</dbReference>
<dbReference type="GO" id="GO:0051500">
    <property type="term" value="F:D-tyrosyl-tRNA(Tyr) deacylase activity"/>
    <property type="evidence" value="ECO:0007669"/>
    <property type="project" value="TreeGrafter"/>
</dbReference>
<comment type="domain">
    <text evidence="2">A Gly-cisPro motif from one monomer fits into the active site of the other monomer to allow specific chiral rejection of L-amino acids.</text>
</comment>
<sequence>MRIVIQRVTRGRVNVVDEQGRPDTGFAPQQIDQGLLLLVAVSDQDGPDQVAYAARKIVNMRIFEDEQGKMNRSVLDCRGQILSISQFTLYGDIRRGNRPSFIGAGKPDHAKAVWEDFNQALSEYGIKVSTGSFGTHMRLDFINDGPVTILLDTDELM</sequence>
<dbReference type="AlphaFoldDB" id="A0A087VTF9"/>
<dbReference type="SUPFAM" id="SSF69500">
    <property type="entry name" value="DTD-like"/>
    <property type="match status" value="1"/>
</dbReference>
<evidence type="ECO:0000313" key="3">
    <source>
        <dbReference type="EMBL" id="AIC91685.1"/>
    </source>
</evidence>
<reference evidence="3 4" key="1">
    <citation type="journal article" date="2014" name="Appl. Environ. Microbiol.">
        <title>Genomic encyclopedia of type strains of the genus Bifidobacterium.</title>
        <authorList>
            <person name="Milani C."/>
            <person name="Lugli G.A."/>
            <person name="Duranti S."/>
            <person name="Turroni F."/>
            <person name="Bottacini F."/>
            <person name="Mangifesta M."/>
            <person name="Sanchez B."/>
            <person name="Viappiani A."/>
            <person name="Mancabelli L."/>
            <person name="Taminiau B."/>
            <person name="Delcenserie V."/>
            <person name="Barrangou R."/>
            <person name="Margolles A."/>
            <person name="van Sinderen D."/>
            <person name="Ventura M."/>
        </authorList>
    </citation>
    <scope>NUCLEOTIDE SEQUENCE [LARGE SCALE GENOMIC DNA]</scope>
    <source>
        <strain evidence="3 4">LMG 11587</strain>
    </source>
</reference>
<dbReference type="OrthoDB" id="9801395at2"/>
<dbReference type="HAMAP" id="MF_00518">
    <property type="entry name" value="Deacylase_Dtd"/>
    <property type="match status" value="1"/>
</dbReference>
<dbReference type="InterPro" id="IPR023509">
    <property type="entry name" value="DTD-like_sf"/>
</dbReference>
<proteinExistence type="inferred from homology"/>
<evidence type="ECO:0000256" key="1">
    <source>
        <dbReference type="ARBA" id="ARBA00009673"/>
    </source>
</evidence>
<keyword evidence="2" id="KW-0820">tRNA-binding</keyword>
<dbReference type="EMBL" id="CP006018">
    <property type="protein sequence ID" value="AIC91685.1"/>
    <property type="molecule type" value="Genomic_DNA"/>
</dbReference>
<comment type="similarity">
    <text evidence="1 2">Belongs to the DTD family.</text>
</comment>
<evidence type="ECO:0000256" key="2">
    <source>
        <dbReference type="HAMAP-Rule" id="MF_00518"/>
    </source>
</evidence>
<keyword evidence="2" id="KW-0694">RNA-binding</keyword>
<keyword evidence="4" id="KW-1185">Reference proteome</keyword>
<dbReference type="GO" id="GO:0106026">
    <property type="term" value="F:Gly-tRNA(Ala) deacylase activity"/>
    <property type="evidence" value="ECO:0007669"/>
    <property type="project" value="UniProtKB-UniRule"/>
</dbReference>
<gene>
    <name evidence="2" type="primary">dtd</name>
    <name evidence="3" type="ORF">BINDI_0404</name>
</gene>
<name>A0A087VTF9_9BIFI</name>
<dbReference type="EC" id="3.1.1.-" evidence="2"/>
<feature type="short sequence motif" description="Gly-cisPro motif, important for rejection of L-amino acids" evidence="2">
    <location>
        <begin position="145"/>
        <end position="146"/>
    </location>
</feature>
<comment type="catalytic activity">
    <reaction evidence="2">
        <text>a D-aminoacyl-tRNA + H2O = a tRNA + a D-alpha-amino acid + H(+)</text>
        <dbReference type="Rhea" id="RHEA:13953"/>
        <dbReference type="Rhea" id="RHEA-COMP:10123"/>
        <dbReference type="Rhea" id="RHEA-COMP:10124"/>
        <dbReference type="ChEBI" id="CHEBI:15377"/>
        <dbReference type="ChEBI" id="CHEBI:15378"/>
        <dbReference type="ChEBI" id="CHEBI:59871"/>
        <dbReference type="ChEBI" id="CHEBI:78442"/>
        <dbReference type="ChEBI" id="CHEBI:79333"/>
        <dbReference type="EC" id="3.1.1.96"/>
    </reaction>
</comment>
<protein>
    <recommendedName>
        <fullName evidence="2">D-aminoacyl-tRNA deacylase</fullName>
        <shortName evidence="2">DTD</shortName>
        <ecNumber evidence="2">3.1.1.96</ecNumber>
    </recommendedName>
    <alternativeName>
        <fullName evidence="2">Gly-tRNA(Ala) deacylase</fullName>
        <ecNumber evidence="2">3.1.1.-</ecNumber>
    </alternativeName>
</protein>
<dbReference type="KEGG" id="bii:BINDI_0404"/>
<keyword evidence="2" id="KW-0378">Hydrolase</keyword>
<keyword evidence="2" id="KW-0963">Cytoplasm</keyword>
<comment type="subcellular location">
    <subcellularLocation>
        <location evidence="2">Cytoplasm</location>
    </subcellularLocation>
</comment>
<dbReference type="PANTHER" id="PTHR10472:SF5">
    <property type="entry name" value="D-AMINOACYL-TRNA DEACYLASE 1"/>
    <property type="match status" value="1"/>
</dbReference>
<dbReference type="GO" id="GO:0005737">
    <property type="term" value="C:cytoplasm"/>
    <property type="evidence" value="ECO:0007669"/>
    <property type="project" value="UniProtKB-SubCell"/>
</dbReference>
<dbReference type="GO" id="GO:0019478">
    <property type="term" value="P:D-amino acid catabolic process"/>
    <property type="evidence" value="ECO:0007669"/>
    <property type="project" value="UniProtKB-UniRule"/>
</dbReference>
<dbReference type="Gene3D" id="3.50.80.10">
    <property type="entry name" value="D-tyrosyl-tRNA(Tyr) deacylase"/>
    <property type="match status" value="1"/>
</dbReference>
<dbReference type="HOGENOM" id="CLU_076901_1_0_11"/>
<dbReference type="FunFam" id="3.50.80.10:FF:000001">
    <property type="entry name" value="D-aminoacyl-tRNA deacylase"/>
    <property type="match status" value="1"/>
</dbReference>
<comment type="catalytic activity">
    <reaction evidence="2">
        <text>glycyl-tRNA(Ala) + H2O = tRNA(Ala) + glycine + H(+)</text>
        <dbReference type="Rhea" id="RHEA:53744"/>
        <dbReference type="Rhea" id="RHEA-COMP:9657"/>
        <dbReference type="Rhea" id="RHEA-COMP:13640"/>
        <dbReference type="ChEBI" id="CHEBI:15377"/>
        <dbReference type="ChEBI" id="CHEBI:15378"/>
        <dbReference type="ChEBI" id="CHEBI:57305"/>
        <dbReference type="ChEBI" id="CHEBI:78442"/>
        <dbReference type="ChEBI" id="CHEBI:78522"/>
    </reaction>
</comment>
<organism evidence="3 4">
    <name type="scientific">Bifidobacterium [indicum] DSM 20214 = LMG 11587</name>
    <dbReference type="NCBI Taxonomy" id="1341694"/>
    <lineage>
        <taxon>Bacteria</taxon>
        <taxon>Bacillati</taxon>
        <taxon>Actinomycetota</taxon>
        <taxon>Actinomycetes</taxon>
        <taxon>Bifidobacteriales</taxon>
        <taxon>Bifidobacteriaceae</taxon>
        <taxon>Bifidobacterium</taxon>
    </lineage>
</organism>
<accession>A0A087VTF9</accession>
<dbReference type="NCBIfam" id="TIGR00256">
    <property type="entry name" value="D-aminoacyl-tRNA deacylase"/>
    <property type="match status" value="1"/>
</dbReference>
<comment type="function">
    <text evidence="2">An aminoacyl-tRNA editing enzyme that deacylates mischarged D-aminoacyl-tRNAs. Also deacylates mischarged glycyl-tRNA(Ala), protecting cells against glycine mischarging by AlaRS. Acts via tRNA-based rather than protein-based catalysis; rejects L-amino acids rather than detecting D-amino acids in the active site. By recycling D-aminoacyl-tRNA to D-amino acids and free tRNA molecules, this enzyme counteracts the toxicity associated with the formation of D-aminoacyl-tRNA entities in vivo and helps enforce protein L-homochirality.</text>
</comment>
<dbReference type="Pfam" id="PF02580">
    <property type="entry name" value="Tyr_Deacylase"/>
    <property type="match status" value="1"/>
</dbReference>
<comment type="subunit">
    <text evidence="2">Homodimer.</text>
</comment>
<dbReference type="GO" id="GO:0000049">
    <property type="term" value="F:tRNA binding"/>
    <property type="evidence" value="ECO:0007669"/>
    <property type="project" value="UniProtKB-UniRule"/>
</dbReference>
<dbReference type="EC" id="3.1.1.96" evidence="2"/>
<dbReference type="InterPro" id="IPR003732">
    <property type="entry name" value="Daa-tRNA_deacyls_DTD"/>
</dbReference>
<dbReference type="PANTHER" id="PTHR10472">
    <property type="entry name" value="D-TYROSYL-TRNA TYR DEACYLASE"/>
    <property type="match status" value="1"/>
</dbReference>
<dbReference type="GO" id="GO:0043908">
    <property type="term" value="F:Ser(Gly)-tRNA(Ala) hydrolase activity"/>
    <property type="evidence" value="ECO:0007669"/>
    <property type="project" value="UniProtKB-UniRule"/>
</dbReference>
<evidence type="ECO:0000313" key="4">
    <source>
        <dbReference type="Proteomes" id="UP000028569"/>
    </source>
</evidence>